<dbReference type="GO" id="GO:0016887">
    <property type="term" value="F:ATP hydrolysis activity"/>
    <property type="evidence" value="ECO:0007669"/>
    <property type="project" value="InterPro"/>
</dbReference>
<keyword evidence="2" id="KW-0813">Transport</keyword>
<evidence type="ECO:0000256" key="1">
    <source>
        <dbReference type="ARBA" id="ARBA00005417"/>
    </source>
</evidence>
<feature type="domain" description="ABC transporter" evidence="5">
    <location>
        <begin position="2"/>
        <end position="223"/>
    </location>
</feature>
<dbReference type="InterPro" id="IPR017871">
    <property type="entry name" value="ABC_transporter-like_CS"/>
</dbReference>
<dbReference type="PROSITE" id="PS00211">
    <property type="entry name" value="ABC_TRANSPORTER_1"/>
    <property type="match status" value="1"/>
</dbReference>
<dbReference type="RefSeq" id="WP_286136799.1">
    <property type="nucleotide sequence ID" value="NZ_BRPL01000002.1"/>
</dbReference>
<dbReference type="InterPro" id="IPR003439">
    <property type="entry name" value="ABC_transporter-like_ATP-bd"/>
</dbReference>
<evidence type="ECO:0000256" key="4">
    <source>
        <dbReference type="ARBA" id="ARBA00022840"/>
    </source>
</evidence>
<keyword evidence="7" id="KW-1185">Reference proteome</keyword>
<evidence type="ECO:0000259" key="5">
    <source>
        <dbReference type="PROSITE" id="PS50893"/>
    </source>
</evidence>
<dbReference type="PROSITE" id="PS50893">
    <property type="entry name" value="ABC_TRANSPORTER_2"/>
    <property type="match status" value="1"/>
</dbReference>
<comment type="caution">
    <text evidence="6">The sequence shown here is derived from an EMBL/GenBank/DDBJ whole genome shotgun (WGS) entry which is preliminary data.</text>
</comment>
<reference evidence="6" key="2">
    <citation type="journal article" date="2023" name="PLoS ONE">
        <title>Philodulcilactobacillus myokoensis gen. nov., sp. nov., a fructophilic, acidophilic, and agar-phobic lactic acid bacterium isolated from fermented vegetable extracts.</title>
        <authorList>
            <person name="Kouya T."/>
            <person name="Ishiyama Y."/>
            <person name="Ohashi S."/>
            <person name="Kumakubo R."/>
            <person name="Yamazaki T."/>
            <person name="Otaki T."/>
        </authorList>
    </citation>
    <scope>NUCLEOTIDE SEQUENCE</scope>
    <source>
        <strain evidence="6">WR16-4</strain>
    </source>
</reference>
<sequence length="294" mass="33365">MVKVNNINVFMGKKHIIKNVSFQVKPGEIVGIIGPNGAGKTTIMKTILGLLKFTGKVSVADRNVTEDNHRALSKVGALIENPAIYPFLTGLQNLELYTEDKNSMKTVVKQLKMQNYIKSRAKNYSLGMKQKLGIAMALLNNPNFVILDEPMNGLDIESTILVRKLIKHYAEQGTSFLISSHILSELQKIMTRIVIINEGNLIINKNIDDFKNINHSRYKLLTNNQKESQKLLQEKGMLESQSNKYLLVNEKNIFSIQNLLYKNKIQLLELAPQQIDFEQLVVRSLNKKAEEDEI</sequence>
<organism evidence="6 7">
    <name type="scientific">Philodulcilactobacillus myokoensis</name>
    <dbReference type="NCBI Taxonomy" id="2929573"/>
    <lineage>
        <taxon>Bacteria</taxon>
        <taxon>Bacillati</taxon>
        <taxon>Bacillota</taxon>
        <taxon>Bacilli</taxon>
        <taxon>Lactobacillales</taxon>
        <taxon>Lactobacillaceae</taxon>
        <taxon>Philodulcilactobacillus</taxon>
    </lineage>
</organism>
<dbReference type="SMART" id="SM00382">
    <property type="entry name" value="AAA"/>
    <property type="match status" value="1"/>
</dbReference>
<protein>
    <submittedName>
        <fullName evidence="6">ABC transporter ATP-binding protein</fullName>
    </submittedName>
</protein>
<dbReference type="PANTHER" id="PTHR43335">
    <property type="entry name" value="ABC TRANSPORTER, ATP-BINDING PROTEIN"/>
    <property type="match status" value="1"/>
</dbReference>
<gene>
    <name evidence="6" type="ORF">WR164_13150</name>
</gene>
<dbReference type="Pfam" id="PF00005">
    <property type="entry name" value="ABC_tran"/>
    <property type="match status" value="1"/>
</dbReference>
<keyword evidence="3" id="KW-0547">Nucleotide-binding</keyword>
<dbReference type="Gene3D" id="3.40.50.300">
    <property type="entry name" value="P-loop containing nucleotide triphosphate hydrolases"/>
    <property type="match status" value="1"/>
</dbReference>
<dbReference type="InterPro" id="IPR027417">
    <property type="entry name" value="P-loop_NTPase"/>
</dbReference>
<dbReference type="SUPFAM" id="SSF52540">
    <property type="entry name" value="P-loop containing nucleoside triphosphate hydrolases"/>
    <property type="match status" value="1"/>
</dbReference>
<evidence type="ECO:0000313" key="7">
    <source>
        <dbReference type="Proteomes" id="UP001144204"/>
    </source>
</evidence>
<dbReference type="InterPro" id="IPR003593">
    <property type="entry name" value="AAA+_ATPase"/>
</dbReference>
<dbReference type="AlphaFoldDB" id="A0A9W6B205"/>
<dbReference type="GO" id="GO:0005524">
    <property type="term" value="F:ATP binding"/>
    <property type="evidence" value="ECO:0007669"/>
    <property type="project" value="UniProtKB-KW"/>
</dbReference>
<comment type="similarity">
    <text evidence="1">Belongs to the ABC transporter superfamily.</text>
</comment>
<evidence type="ECO:0000256" key="3">
    <source>
        <dbReference type="ARBA" id="ARBA00022741"/>
    </source>
</evidence>
<reference evidence="6" key="1">
    <citation type="submission" date="2022-07" db="EMBL/GenBank/DDBJ databases">
        <authorList>
            <person name="Kouya T."/>
            <person name="Ishiyama Y."/>
        </authorList>
    </citation>
    <scope>NUCLEOTIDE SEQUENCE</scope>
    <source>
        <strain evidence="6">WR16-4</strain>
    </source>
</reference>
<evidence type="ECO:0000313" key="6">
    <source>
        <dbReference type="EMBL" id="GLB47336.1"/>
    </source>
</evidence>
<name>A0A9W6B205_9LACO</name>
<keyword evidence="4 6" id="KW-0067">ATP-binding</keyword>
<dbReference type="PANTHER" id="PTHR43335:SF4">
    <property type="entry name" value="ABC TRANSPORTER, ATP-BINDING PROTEIN"/>
    <property type="match status" value="1"/>
</dbReference>
<dbReference type="EMBL" id="BRPL01000002">
    <property type="protein sequence ID" value="GLB47336.1"/>
    <property type="molecule type" value="Genomic_DNA"/>
</dbReference>
<evidence type="ECO:0000256" key="2">
    <source>
        <dbReference type="ARBA" id="ARBA00022448"/>
    </source>
</evidence>
<proteinExistence type="inferred from homology"/>
<accession>A0A9W6B205</accession>
<dbReference type="Proteomes" id="UP001144204">
    <property type="component" value="Unassembled WGS sequence"/>
</dbReference>